<feature type="domain" description="PucR C-terminal helix-turn-helix" evidence="3">
    <location>
        <begin position="322"/>
        <end position="380"/>
    </location>
</feature>
<gene>
    <name evidence="5" type="ORF">SAMN05216249_11186</name>
</gene>
<evidence type="ECO:0000259" key="3">
    <source>
        <dbReference type="Pfam" id="PF13556"/>
    </source>
</evidence>
<dbReference type="InterPro" id="IPR041522">
    <property type="entry name" value="CdaR_GGDEF"/>
</dbReference>
<dbReference type="Pfam" id="PF17853">
    <property type="entry name" value="GGDEF_2"/>
    <property type="match status" value="1"/>
</dbReference>
<sequence length="388" mass="44644">MGFTVEDMLIISRKKYKMELIAGMSGWANSISWLLMVENTTITKSFMGKELVVTTGLGFDTTKKIIDLIDILHKHHGAGLIVNTGYYIKEIPKEVIAYADECDLPLMTVPWEISMAEMIKDLTVRIFFQSQTDEQTSQAFIKALKHPQKQEAYRKDLEAYFDVDGVFQVAAFTTKNLDSMDTVDRRRIGYRLQIYLENISHNGHFFYYNGCFLLVFNAVSNESRDEIIDGFLKRAQMRMPTEKIFVGLGSAVMDLKNLHISYKRADYAVKYAMNNKIQTVNFDELGLNRILYAVSDDLLLEEMGNEVLRPLLDYDKKHDSQLLETLKMYLKYNGSIGKVAQQMYIHKNTIVYRMAKIREILNCDLEDGEERLGFYLAVLIAQKNDAAP</sequence>
<protein>
    <submittedName>
        <fullName evidence="5">PucR C-terminal helix-turn-helix domain-containing protein</fullName>
    </submittedName>
</protein>
<proteinExistence type="inferred from homology"/>
<dbReference type="InterPro" id="IPR051448">
    <property type="entry name" value="CdaR-like_regulators"/>
</dbReference>
<evidence type="ECO:0000313" key="6">
    <source>
        <dbReference type="Proteomes" id="UP000198838"/>
    </source>
</evidence>
<dbReference type="InterPro" id="IPR042070">
    <property type="entry name" value="PucR_C-HTH_sf"/>
</dbReference>
<dbReference type="OrthoDB" id="143422at2"/>
<evidence type="ECO:0000313" key="5">
    <source>
        <dbReference type="EMBL" id="SFB17185.1"/>
    </source>
</evidence>
<feature type="domain" description="Purine catabolism PurC-like" evidence="2">
    <location>
        <begin position="17"/>
        <end position="123"/>
    </location>
</feature>
<keyword evidence="6" id="KW-1185">Reference proteome</keyword>
<dbReference type="STRING" id="1120918.SAMN05216249_11186"/>
<dbReference type="PANTHER" id="PTHR33744">
    <property type="entry name" value="CARBOHYDRATE DIACID REGULATOR"/>
    <property type="match status" value="1"/>
</dbReference>
<dbReference type="Pfam" id="PF13556">
    <property type="entry name" value="HTH_30"/>
    <property type="match status" value="1"/>
</dbReference>
<accession>A0A1I0YUW4</accession>
<evidence type="ECO:0000256" key="1">
    <source>
        <dbReference type="ARBA" id="ARBA00006754"/>
    </source>
</evidence>
<dbReference type="Gene3D" id="1.10.10.2840">
    <property type="entry name" value="PucR C-terminal helix-turn-helix domain"/>
    <property type="match status" value="1"/>
</dbReference>
<dbReference type="EMBL" id="FOJY01000011">
    <property type="protein sequence ID" value="SFB17185.1"/>
    <property type="molecule type" value="Genomic_DNA"/>
</dbReference>
<dbReference type="AlphaFoldDB" id="A0A1I0YUW4"/>
<name>A0A1I0YUW4_9FIRM</name>
<organism evidence="5 6">
    <name type="scientific">Acetitomaculum ruminis DSM 5522</name>
    <dbReference type="NCBI Taxonomy" id="1120918"/>
    <lineage>
        <taxon>Bacteria</taxon>
        <taxon>Bacillati</taxon>
        <taxon>Bacillota</taxon>
        <taxon>Clostridia</taxon>
        <taxon>Lachnospirales</taxon>
        <taxon>Lachnospiraceae</taxon>
        <taxon>Acetitomaculum</taxon>
    </lineage>
</organism>
<dbReference type="RefSeq" id="WP_092872756.1">
    <property type="nucleotide sequence ID" value="NZ_FOJY01000011.1"/>
</dbReference>
<dbReference type="Proteomes" id="UP000198838">
    <property type="component" value="Unassembled WGS sequence"/>
</dbReference>
<dbReference type="InterPro" id="IPR012914">
    <property type="entry name" value="PucR_dom"/>
</dbReference>
<reference evidence="5 6" key="1">
    <citation type="submission" date="2016-10" db="EMBL/GenBank/DDBJ databases">
        <authorList>
            <person name="de Groot N.N."/>
        </authorList>
    </citation>
    <scope>NUCLEOTIDE SEQUENCE [LARGE SCALE GENOMIC DNA]</scope>
    <source>
        <strain evidence="5 6">DSM 5522</strain>
    </source>
</reference>
<dbReference type="InterPro" id="IPR025736">
    <property type="entry name" value="PucR_C-HTH_dom"/>
</dbReference>
<dbReference type="Pfam" id="PF07905">
    <property type="entry name" value="PucR"/>
    <property type="match status" value="1"/>
</dbReference>
<dbReference type="PANTHER" id="PTHR33744:SF1">
    <property type="entry name" value="DNA-BINDING TRANSCRIPTIONAL ACTIVATOR ADER"/>
    <property type="match status" value="1"/>
</dbReference>
<feature type="domain" description="CdaR GGDEF-like" evidence="4">
    <location>
        <begin position="161"/>
        <end position="270"/>
    </location>
</feature>
<evidence type="ECO:0000259" key="4">
    <source>
        <dbReference type="Pfam" id="PF17853"/>
    </source>
</evidence>
<evidence type="ECO:0000259" key="2">
    <source>
        <dbReference type="Pfam" id="PF07905"/>
    </source>
</evidence>
<comment type="similarity">
    <text evidence="1">Belongs to the CdaR family.</text>
</comment>